<keyword evidence="6" id="KW-1185">Reference proteome</keyword>
<feature type="signal peptide" evidence="3">
    <location>
        <begin position="1"/>
        <end position="17"/>
    </location>
</feature>
<dbReference type="AlphaFoldDB" id="A0AAV1M2J4"/>
<feature type="chain" id="PRO_5043449404" description="Sushi domain-containing protein" evidence="3">
    <location>
        <begin position="18"/>
        <end position="373"/>
    </location>
</feature>
<dbReference type="CDD" id="cd00033">
    <property type="entry name" value="CCP"/>
    <property type="match status" value="1"/>
</dbReference>
<dbReference type="Proteomes" id="UP001314205">
    <property type="component" value="Unassembled WGS sequence"/>
</dbReference>
<evidence type="ECO:0000256" key="1">
    <source>
        <dbReference type="ARBA" id="ARBA00023157"/>
    </source>
</evidence>
<evidence type="ECO:0000256" key="2">
    <source>
        <dbReference type="PROSITE-ProRule" id="PRU00302"/>
    </source>
</evidence>
<gene>
    <name evidence="5" type="ORF">PARMNEM_LOCUS20488</name>
</gene>
<evidence type="ECO:0000259" key="4">
    <source>
        <dbReference type="PROSITE" id="PS50923"/>
    </source>
</evidence>
<comment type="caution">
    <text evidence="5">The sequence shown here is derived from an EMBL/GenBank/DDBJ whole genome shotgun (WGS) entry which is preliminary data.</text>
</comment>
<dbReference type="PROSITE" id="PS50923">
    <property type="entry name" value="SUSHI"/>
    <property type="match status" value="1"/>
</dbReference>
<evidence type="ECO:0000313" key="6">
    <source>
        <dbReference type="Proteomes" id="UP001314205"/>
    </source>
</evidence>
<sequence length="373" mass="42643">MSILWTILFVTLFGSLGARLTNTDKNRSHGVKDKASRIENKEDFYFRRSYLDTNRIYKSNDYDDYSSGLTEPRASKHFHYPAPPYSDTKTPVKVYQPREDPRLFYQSDEYLKEINGKNVNYEVASIYPGREVVRIGEEDIFRTQPTRRLRTRENNRIDFAELNHCVKCPYDRTLIAKTGSDRVILQSPRLLSCSGRKAPQNIRFIHLYGPKFGSLLQEGSYSIVGQIMNWDENLQLCKFQVHVVTQSCRTPKSIVAHCKGLNRPCNFTCRDSNLELYGATSLSCGSDLQWEGNLPTCRARNWCKAPLPPEHGRINCIGNPAGEALAGLAEGSRCRVRCEHGWRPHSRTVTVCRRGIWTHSTLLCQPIKSTQTG</sequence>
<dbReference type="SUPFAM" id="SSF57535">
    <property type="entry name" value="Complement control module/SCR domain"/>
    <property type="match status" value="2"/>
</dbReference>
<protein>
    <recommendedName>
        <fullName evidence="4">Sushi domain-containing protein</fullName>
    </recommendedName>
</protein>
<dbReference type="InterPro" id="IPR000436">
    <property type="entry name" value="Sushi_SCR_CCP_dom"/>
</dbReference>
<keyword evidence="3" id="KW-0732">Signal</keyword>
<feature type="domain" description="Sushi" evidence="4">
    <location>
        <begin position="246"/>
        <end position="299"/>
    </location>
</feature>
<comment type="caution">
    <text evidence="2">Lacks conserved residue(s) required for the propagation of feature annotation.</text>
</comment>
<name>A0AAV1M2J4_9NEOP</name>
<dbReference type="Gene3D" id="2.10.70.10">
    <property type="entry name" value="Complement Module, domain 1"/>
    <property type="match status" value="1"/>
</dbReference>
<reference evidence="5 6" key="1">
    <citation type="submission" date="2023-11" db="EMBL/GenBank/DDBJ databases">
        <authorList>
            <person name="Hedman E."/>
            <person name="Englund M."/>
            <person name="Stromberg M."/>
            <person name="Nyberg Akerstrom W."/>
            <person name="Nylinder S."/>
            <person name="Jareborg N."/>
            <person name="Kallberg Y."/>
            <person name="Kronander E."/>
        </authorList>
    </citation>
    <scope>NUCLEOTIDE SEQUENCE [LARGE SCALE GENOMIC DNA]</scope>
</reference>
<evidence type="ECO:0000256" key="3">
    <source>
        <dbReference type="SAM" id="SignalP"/>
    </source>
</evidence>
<proteinExistence type="predicted"/>
<evidence type="ECO:0000313" key="5">
    <source>
        <dbReference type="EMBL" id="CAK1601918.1"/>
    </source>
</evidence>
<accession>A0AAV1M2J4</accession>
<dbReference type="InterPro" id="IPR035976">
    <property type="entry name" value="Sushi/SCR/CCP_sf"/>
</dbReference>
<dbReference type="EMBL" id="CAVLGL010000137">
    <property type="protein sequence ID" value="CAK1601918.1"/>
    <property type="molecule type" value="Genomic_DNA"/>
</dbReference>
<dbReference type="SMART" id="SM00032">
    <property type="entry name" value="CCP"/>
    <property type="match status" value="2"/>
</dbReference>
<keyword evidence="2" id="KW-0768">Sushi</keyword>
<organism evidence="5 6">
    <name type="scientific">Parnassius mnemosyne</name>
    <name type="common">clouded apollo</name>
    <dbReference type="NCBI Taxonomy" id="213953"/>
    <lineage>
        <taxon>Eukaryota</taxon>
        <taxon>Metazoa</taxon>
        <taxon>Ecdysozoa</taxon>
        <taxon>Arthropoda</taxon>
        <taxon>Hexapoda</taxon>
        <taxon>Insecta</taxon>
        <taxon>Pterygota</taxon>
        <taxon>Neoptera</taxon>
        <taxon>Endopterygota</taxon>
        <taxon>Lepidoptera</taxon>
        <taxon>Glossata</taxon>
        <taxon>Ditrysia</taxon>
        <taxon>Papilionoidea</taxon>
        <taxon>Papilionidae</taxon>
        <taxon>Parnassiinae</taxon>
        <taxon>Parnassini</taxon>
        <taxon>Parnassius</taxon>
        <taxon>Driopa</taxon>
    </lineage>
</organism>
<keyword evidence="1" id="KW-1015">Disulfide bond</keyword>